<feature type="domain" description="Viral coat protein P2 C-terminal" evidence="2">
    <location>
        <begin position="141"/>
        <end position="260"/>
    </location>
</feature>
<organism evidence="3 4">
    <name type="scientific">Vibrio phage fNo16</name>
    <dbReference type="NCBI Taxonomy" id="2315335"/>
    <lineage>
        <taxon>Viruses</taxon>
        <taxon>Varidnaviria</taxon>
        <taxon>Abadenavirae</taxon>
        <taxon>Produgelaviricota</taxon>
        <taxon>Belvinaviricetes</taxon>
        <taxon>Vinavirales</taxon>
        <taxon>Asemoviridae</taxon>
        <taxon>Elsinorevirus</taxon>
        <taxon>Elsinorevirus NO16</taxon>
    </lineage>
</organism>
<evidence type="ECO:0000259" key="1">
    <source>
        <dbReference type="Pfam" id="PF18628"/>
    </source>
</evidence>
<dbReference type="InterPro" id="IPR057915">
    <property type="entry name" value="P2_C"/>
</dbReference>
<sequence>MARITRKMPSFSNVAAGSTATLEFPLGLSYHFLHLYFTGVTLAQMKNIRIEVDGKPIKKWADGVRLNAENKHYGRGAATADCLPIWFVRKELTELAQQRLFALGTSNVQTMSLLIDIDEAAASPVLKATSKRGPQDVMGYITRIHEFKHSSAVSGEIEIDNIPLRTGAAIAAIHIYSADVTDCALEIDGAIVWEMSKAGSAKEQVDHGRDPQTASKLTLDFLLEGDFFQGVALDGIQDFRLKPTLSAAGNMDIVVEYTETYNPKA</sequence>
<evidence type="ECO:0000313" key="3">
    <source>
        <dbReference type="EMBL" id="AXU40223.1"/>
    </source>
</evidence>
<dbReference type="Proteomes" id="UP000276974">
    <property type="component" value="Segment"/>
</dbReference>
<name>A0A3G1SVL0_9VIRU</name>
<dbReference type="SMR" id="A0A3G1SVL0"/>
<dbReference type="Gene3D" id="2.60.120.730">
    <property type="match status" value="2"/>
</dbReference>
<feature type="domain" description="Viral coat protein P2 N-terminal" evidence="1">
    <location>
        <begin position="6"/>
        <end position="130"/>
    </location>
</feature>
<gene>
    <name evidence="3" type="ORF">fNo16_0019</name>
</gene>
<reference evidence="3 4" key="1">
    <citation type="submission" date="2018-08" db="EMBL/GenBank/DDBJ databases">
        <title>Complete genome sequence of Vibrio anguillarum PM2-like non-tailed bacteriophage phiNo16.</title>
        <authorList>
            <person name="Kalatzis P.G."/>
            <person name="Carstens A.B."/>
            <person name="Katharios P."/>
            <person name="Castillo D."/>
            <person name="Hansen L.H."/>
            <person name="Middelboe M."/>
        </authorList>
    </citation>
    <scope>NUCLEOTIDE SEQUENCE [LARGE SCALE GENOMIC DNA]</scope>
</reference>
<accession>A0A3G1SVL0</accession>
<protein>
    <submittedName>
        <fullName evidence="3">Double jelly roll capsid protein</fullName>
    </submittedName>
</protein>
<dbReference type="Pfam" id="PF25513">
    <property type="entry name" value="P2_C"/>
    <property type="match status" value="1"/>
</dbReference>
<dbReference type="InterPro" id="IPR041377">
    <property type="entry name" value="P2_N"/>
</dbReference>
<dbReference type="EMBL" id="MH730557">
    <property type="protein sequence ID" value="AXU40223.1"/>
    <property type="molecule type" value="Genomic_DNA"/>
</dbReference>
<proteinExistence type="predicted"/>
<evidence type="ECO:0000313" key="4">
    <source>
        <dbReference type="Proteomes" id="UP000276974"/>
    </source>
</evidence>
<evidence type="ECO:0000259" key="2">
    <source>
        <dbReference type="Pfam" id="PF25513"/>
    </source>
</evidence>
<dbReference type="InterPro" id="IPR053751">
    <property type="entry name" value="Viral_Major_Capsid_sf"/>
</dbReference>
<dbReference type="Pfam" id="PF18628">
    <property type="entry name" value="P2_N"/>
    <property type="match status" value="1"/>
</dbReference>
<keyword evidence="4" id="KW-1185">Reference proteome</keyword>